<dbReference type="InterPro" id="IPR001025">
    <property type="entry name" value="BAH_dom"/>
</dbReference>
<dbReference type="GO" id="GO:0005634">
    <property type="term" value="C:nucleus"/>
    <property type="evidence" value="ECO:0007669"/>
    <property type="project" value="UniProtKB-SubCell"/>
</dbReference>
<dbReference type="SUPFAM" id="SSF53335">
    <property type="entry name" value="S-adenosyl-L-methionine-dependent methyltransferases"/>
    <property type="match status" value="1"/>
</dbReference>
<dbReference type="InterPro" id="IPR022702">
    <property type="entry name" value="Cytosine_MeTrfase1_RFD"/>
</dbReference>
<dbReference type="RefSeq" id="XP_024342119.1">
    <property type="nucleotide sequence ID" value="XM_024484381.1"/>
</dbReference>
<evidence type="ECO:0000256" key="8">
    <source>
        <dbReference type="ARBA" id="ARBA00023242"/>
    </source>
</evidence>
<dbReference type="Pfam" id="PF00145">
    <property type="entry name" value="DNA_methylase"/>
    <property type="match status" value="1"/>
</dbReference>
<keyword evidence="3 10" id="KW-0489">Methyltransferase</keyword>
<evidence type="ECO:0000256" key="11">
    <source>
        <dbReference type="RuleBase" id="RU000416"/>
    </source>
</evidence>
<evidence type="ECO:0000256" key="7">
    <source>
        <dbReference type="ARBA" id="ARBA00023125"/>
    </source>
</evidence>
<dbReference type="PRINTS" id="PR00105">
    <property type="entry name" value="C5METTRFRASE"/>
</dbReference>
<accession>A0A1X6N9K3</accession>
<dbReference type="EMBL" id="KZ110593">
    <property type="protein sequence ID" value="OSX65325.1"/>
    <property type="molecule type" value="Genomic_DNA"/>
</dbReference>
<dbReference type="GO" id="GO:0003682">
    <property type="term" value="F:chromatin binding"/>
    <property type="evidence" value="ECO:0007669"/>
    <property type="project" value="InterPro"/>
</dbReference>
<dbReference type="InterPro" id="IPR050390">
    <property type="entry name" value="C5-Methyltransferase"/>
</dbReference>
<evidence type="ECO:0000256" key="5">
    <source>
        <dbReference type="ARBA" id="ARBA00022691"/>
    </source>
</evidence>
<evidence type="ECO:0000256" key="4">
    <source>
        <dbReference type="ARBA" id="ARBA00022679"/>
    </source>
</evidence>
<feature type="domain" description="BAH" evidence="13">
    <location>
        <begin position="580"/>
        <end position="701"/>
    </location>
</feature>
<feature type="domain" description="BAH" evidence="13">
    <location>
        <begin position="404"/>
        <end position="537"/>
    </location>
</feature>
<sequence>MSHRKRPTAYEVSFPEEVAQEADPPARSSSDVVSQANASRLPAYTVKRKERDELGVIRYQPHPTDIQEHAGMLIRGEDQDEGGDIEDVPVRVLSDFCIFHPKSHQIQSLRVFDDETQDHNLIAAGWVQPVYANEEDAGQEDEDPENSTVQRLRTSAIFRYTIDYEKIDDPVYIQTQYGWYMLKKPSKTYSRCFLDFYTTHRILQVLISAAKENPRWTYADFHKSYIGMWDHLLQRRLQPADIDDVVPHVQSILQELGDGDQLWTVPMIRDVLQRARGPGRHRFLRPVLAPSTHRAPAPTNRRTQRALTGNIDLAVLHPENQSRTHVTPLIDKLAVGLFQEHLEVVGAKQPDKRDMAQVEKTGRAWFIKLLERWQKYEIKPPKVEFRPSARIAGDYWKSMKIDGTEYSVGDVIIVPAGPDEERHRKKAVLPSDLGAVSSTATFADYFWFGKIIYIDRAEERVHCQWLEHSSMTMLGVIGDPEELFLCNSCSADNIHIQAIVGKAPVHWGVSPMDLVDPDDFCCRFVYNELDASFISVDDVYGFAAESSALPQNCPVCLLSQAHADEDDCRSVKDGIAYHGATYHVHDFALLANGSHEGPAIVVQILDIGSGSRGSEVLTVRLLGRISGIISICPNNMIKDEQHLFLTDEEKTIHPEQLIRHCSVLHPDAVPVELSDWLSSSPYHFYIKYHFPVMNPIKWHTHTVVQARDILVCSSCYEDNKAKVLSMKNFLQSNPPLKAFDPFGGVGAFGLGLEESGCLKVVQTIEISPSAAQALQENCPHTTVYNQCSNVVLQYAIKNHAGHKPQVPRAIGNGQRALPDPPTPGQIDCIIAGFPCQPHSQLNMFQRADDRKSHLILNLLSWVNFLQPRFCLFENVRGFLSYNLNATQAGRYRVEGGIKMGGLKFLVHSLLAMNYQVRFALLQAAHYGTPQSRIRFFLIAARSGHPLPAFPQPTHDFPLKDSLKLEFTNKGIARPIWTQNGTVPHNYVSVDDAISDLPRFHWSNPRKLFKNHPQQDNDGIPEVACDASRSYCRPPGALDSYHTPPKTSFQVKCRQRKPTDLQQFTRVFKEETVERVVNIPLQPKADYKSLHPDMWEWLFANPASATARDGFHSGLYGRIDASRWFQTTVTKVEPTAKQSWVLNPYCKRMVTVRELARSQGFPDHFRFYSYNDDVKTMHRQIGNAVPFPVSSALGRELREAAFKYWLASRAQAIVVE</sequence>
<evidence type="ECO:0000256" key="12">
    <source>
        <dbReference type="SAM" id="MobiDB-lite"/>
    </source>
</evidence>
<dbReference type="PROSITE" id="PS51038">
    <property type="entry name" value="BAH"/>
    <property type="match status" value="2"/>
</dbReference>
<reference evidence="14 15" key="1">
    <citation type="submission" date="2017-04" db="EMBL/GenBank/DDBJ databases">
        <title>Genome Sequence of the Model Brown-Rot Fungus Postia placenta SB12.</title>
        <authorList>
            <consortium name="DOE Joint Genome Institute"/>
            <person name="Gaskell J."/>
            <person name="Kersten P."/>
            <person name="Larrondo L.F."/>
            <person name="Canessa P."/>
            <person name="Martinez D."/>
            <person name="Hibbett D."/>
            <person name="Schmoll M."/>
            <person name="Kubicek C.P."/>
            <person name="Martinez A.T."/>
            <person name="Yadav J."/>
            <person name="Master E."/>
            <person name="Magnuson J.K."/>
            <person name="James T."/>
            <person name="Yaver D."/>
            <person name="Berka R."/>
            <person name="Labutti K."/>
            <person name="Lipzen A."/>
            <person name="Aerts A."/>
            <person name="Barry K."/>
            <person name="Henrissat B."/>
            <person name="Blanchette R."/>
            <person name="Grigoriev I."/>
            <person name="Cullen D."/>
        </authorList>
    </citation>
    <scope>NUCLEOTIDE SEQUENCE [LARGE SCALE GENOMIC DNA]</scope>
    <source>
        <strain evidence="14 15">MAD-698-R-SB12</strain>
    </source>
</reference>
<dbReference type="NCBIfam" id="TIGR00675">
    <property type="entry name" value="dcm"/>
    <property type="match status" value="1"/>
</dbReference>
<dbReference type="PANTHER" id="PTHR10629">
    <property type="entry name" value="CYTOSINE-SPECIFIC METHYLTRANSFERASE"/>
    <property type="match status" value="1"/>
</dbReference>
<dbReference type="InterPro" id="IPR001525">
    <property type="entry name" value="C5_MeTfrase"/>
</dbReference>
<evidence type="ECO:0000256" key="2">
    <source>
        <dbReference type="ARBA" id="ARBA00011975"/>
    </source>
</evidence>
<evidence type="ECO:0000256" key="1">
    <source>
        <dbReference type="ARBA" id="ARBA00004123"/>
    </source>
</evidence>
<dbReference type="InterPro" id="IPR029063">
    <property type="entry name" value="SAM-dependent_MTases_sf"/>
</dbReference>
<dbReference type="Gene3D" id="3.40.50.150">
    <property type="entry name" value="Vaccinia Virus protein VP39"/>
    <property type="match status" value="1"/>
</dbReference>
<keyword evidence="6" id="KW-0677">Repeat</keyword>
<gene>
    <name evidence="14" type="ORF">POSPLADRAFT_1133669</name>
</gene>
<evidence type="ECO:0000256" key="6">
    <source>
        <dbReference type="ARBA" id="ARBA00022737"/>
    </source>
</evidence>
<evidence type="ECO:0000313" key="14">
    <source>
        <dbReference type="EMBL" id="OSX65325.1"/>
    </source>
</evidence>
<dbReference type="OrthoDB" id="5376140at2759"/>
<evidence type="ECO:0000256" key="9">
    <source>
        <dbReference type="PIRSR" id="PIRSR037404-1"/>
    </source>
</evidence>
<dbReference type="GO" id="GO:0003677">
    <property type="term" value="F:DNA binding"/>
    <property type="evidence" value="ECO:0007669"/>
    <property type="project" value="UniProtKB-KW"/>
</dbReference>
<dbReference type="AlphaFoldDB" id="A0A1X6N9K3"/>
<evidence type="ECO:0000256" key="10">
    <source>
        <dbReference type="PROSITE-ProRule" id="PRU01016"/>
    </source>
</evidence>
<comment type="subcellular location">
    <subcellularLocation>
        <location evidence="1">Nucleus</location>
    </subcellularLocation>
</comment>
<organism evidence="14 15">
    <name type="scientific">Postia placenta MAD-698-R-SB12</name>
    <dbReference type="NCBI Taxonomy" id="670580"/>
    <lineage>
        <taxon>Eukaryota</taxon>
        <taxon>Fungi</taxon>
        <taxon>Dikarya</taxon>
        <taxon>Basidiomycota</taxon>
        <taxon>Agaricomycotina</taxon>
        <taxon>Agaricomycetes</taxon>
        <taxon>Polyporales</taxon>
        <taxon>Adustoporiaceae</taxon>
        <taxon>Rhodonia</taxon>
    </lineage>
</organism>
<keyword evidence="15" id="KW-1185">Reference proteome</keyword>
<keyword evidence="5 10" id="KW-0949">S-adenosyl-L-methionine</keyword>
<keyword evidence="8" id="KW-0539">Nucleus</keyword>
<feature type="region of interest" description="Disordered" evidence="12">
    <location>
        <begin position="1"/>
        <end position="45"/>
    </location>
</feature>
<keyword evidence="7" id="KW-0238">DNA-binding</keyword>
<dbReference type="GO" id="GO:0032259">
    <property type="term" value="P:methylation"/>
    <property type="evidence" value="ECO:0007669"/>
    <property type="project" value="UniProtKB-KW"/>
</dbReference>
<dbReference type="PANTHER" id="PTHR10629:SF52">
    <property type="entry name" value="DNA (CYTOSINE-5)-METHYLTRANSFERASE 1"/>
    <property type="match status" value="1"/>
</dbReference>
<dbReference type="PIRSF" id="PIRSF037404">
    <property type="entry name" value="DNMT1"/>
    <property type="match status" value="1"/>
</dbReference>
<dbReference type="Gene3D" id="3.90.120.10">
    <property type="entry name" value="DNA Methylase, subunit A, domain 2"/>
    <property type="match status" value="1"/>
</dbReference>
<dbReference type="Proteomes" id="UP000194127">
    <property type="component" value="Unassembled WGS sequence"/>
</dbReference>
<evidence type="ECO:0000259" key="13">
    <source>
        <dbReference type="PROSITE" id="PS51038"/>
    </source>
</evidence>
<protein>
    <recommendedName>
        <fullName evidence="2">DNA (cytosine-5-)-methyltransferase</fullName>
        <ecNumber evidence="2">2.1.1.37</ecNumber>
    </recommendedName>
</protein>
<keyword evidence="4 10" id="KW-0808">Transferase</keyword>
<dbReference type="EC" id="2.1.1.37" evidence="2"/>
<proteinExistence type="inferred from homology"/>
<feature type="compositionally biased region" description="Polar residues" evidence="12">
    <location>
        <begin position="27"/>
        <end position="38"/>
    </location>
</feature>
<dbReference type="PROSITE" id="PS51679">
    <property type="entry name" value="SAM_MT_C5"/>
    <property type="match status" value="1"/>
</dbReference>
<dbReference type="InterPro" id="IPR043151">
    <property type="entry name" value="BAH_sf"/>
</dbReference>
<dbReference type="GO" id="GO:0006346">
    <property type="term" value="P:DNA methylation-dependent constitutive heterochromatin formation"/>
    <property type="evidence" value="ECO:0007669"/>
    <property type="project" value="InterPro"/>
</dbReference>
<evidence type="ECO:0000313" key="15">
    <source>
        <dbReference type="Proteomes" id="UP000194127"/>
    </source>
</evidence>
<dbReference type="GeneID" id="36329330"/>
<dbReference type="GO" id="GO:0044027">
    <property type="term" value="P:negative regulation of gene expression via chromosomal CpG island methylation"/>
    <property type="evidence" value="ECO:0007669"/>
    <property type="project" value="TreeGrafter"/>
</dbReference>
<evidence type="ECO:0000256" key="3">
    <source>
        <dbReference type="ARBA" id="ARBA00022603"/>
    </source>
</evidence>
<dbReference type="GO" id="GO:0003886">
    <property type="term" value="F:DNA (cytosine-5-)-methyltransferase activity"/>
    <property type="evidence" value="ECO:0007669"/>
    <property type="project" value="UniProtKB-EC"/>
</dbReference>
<name>A0A1X6N9K3_9APHY</name>
<dbReference type="STRING" id="670580.A0A1X6N9K3"/>
<dbReference type="Pfam" id="PF12047">
    <property type="entry name" value="DNMT1-RFD"/>
    <property type="match status" value="1"/>
</dbReference>
<dbReference type="Gene3D" id="2.30.30.490">
    <property type="match status" value="2"/>
</dbReference>
<feature type="active site" evidence="9 10">
    <location>
        <position position="835"/>
    </location>
</feature>
<comment type="similarity">
    <text evidence="10 11">Belongs to the class I-like SAM-binding methyltransferase superfamily. C5-methyltransferase family.</text>
</comment>